<proteinExistence type="predicted"/>
<gene>
    <name evidence="2" type="primary">TIPIN</name>
</gene>
<feature type="compositionally biased region" description="Low complexity" evidence="1">
    <location>
        <begin position="8"/>
        <end position="25"/>
    </location>
</feature>
<reference evidence="2" key="2">
    <citation type="submission" date="2016-06" db="EMBL/GenBank/DDBJ databases">
        <title>The genome of a short-lived fish provides insights into sex chromosome evolution and the genetic control of aging.</title>
        <authorList>
            <person name="Reichwald K."/>
            <person name="Felder M."/>
            <person name="Petzold A."/>
            <person name="Koch P."/>
            <person name="Groth M."/>
            <person name="Platzer M."/>
        </authorList>
    </citation>
    <scope>NUCLEOTIDE SEQUENCE</scope>
    <source>
        <tissue evidence="2">Brain</tissue>
    </source>
</reference>
<dbReference type="EMBL" id="HAEI01006103">
    <property type="protein sequence ID" value="SBR96137.1"/>
    <property type="molecule type" value="Transcribed_RNA"/>
</dbReference>
<feature type="compositionally biased region" description="Basic and acidic residues" evidence="1">
    <location>
        <begin position="26"/>
        <end position="38"/>
    </location>
</feature>
<feature type="non-terminal residue" evidence="2">
    <location>
        <position position="38"/>
    </location>
</feature>
<evidence type="ECO:0000256" key="1">
    <source>
        <dbReference type="SAM" id="MobiDB-lite"/>
    </source>
</evidence>
<reference evidence="2" key="1">
    <citation type="submission" date="2016-05" db="EMBL/GenBank/DDBJ databases">
        <authorList>
            <person name="Lavstsen T."/>
            <person name="Jespersen J.S."/>
        </authorList>
    </citation>
    <scope>NUCLEOTIDE SEQUENCE</scope>
    <source>
        <tissue evidence="2">Brain</tissue>
    </source>
</reference>
<evidence type="ECO:0000313" key="2">
    <source>
        <dbReference type="EMBL" id="SBR96137.1"/>
    </source>
</evidence>
<feature type="region of interest" description="Disordered" evidence="1">
    <location>
        <begin position="1"/>
        <end position="38"/>
    </location>
</feature>
<organism evidence="2">
    <name type="scientific">Nothobranchius rachovii</name>
    <name type="common">bluefin notho</name>
    <dbReference type="NCBI Taxonomy" id="451742"/>
    <lineage>
        <taxon>Eukaryota</taxon>
        <taxon>Metazoa</taxon>
        <taxon>Chordata</taxon>
        <taxon>Craniata</taxon>
        <taxon>Vertebrata</taxon>
        <taxon>Euteleostomi</taxon>
        <taxon>Actinopterygii</taxon>
        <taxon>Neopterygii</taxon>
        <taxon>Teleostei</taxon>
        <taxon>Neoteleostei</taxon>
        <taxon>Acanthomorphata</taxon>
        <taxon>Ovalentaria</taxon>
        <taxon>Atherinomorphae</taxon>
        <taxon>Cyprinodontiformes</taxon>
        <taxon>Nothobranchiidae</taxon>
        <taxon>Nothobranchius</taxon>
    </lineage>
</organism>
<sequence>NVLQDVQVSSCVPSGGRGSVSGSSRDSSRISSRREYRL</sequence>
<name>A0A1A8QRG4_9TELE</name>
<feature type="non-terminal residue" evidence="2">
    <location>
        <position position="1"/>
    </location>
</feature>
<protein>
    <submittedName>
        <fullName evidence="2">Timeless interacting protein</fullName>
    </submittedName>
</protein>
<dbReference type="AlphaFoldDB" id="A0A1A8QRG4"/>
<accession>A0A1A8QRG4</accession>